<dbReference type="EMBL" id="SMGQ01000017">
    <property type="protein sequence ID" value="TCK87940.1"/>
    <property type="molecule type" value="Genomic_DNA"/>
</dbReference>
<evidence type="ECO:0000313" key="2">
    <source>
        <dbReference type="EMBL" id="TCK87940.1"/>
    </source>
</evidence>
<accession>A0A4R1M993</accession>
<dbReference type="Gene3D" id="3.30.420.40">
    <property type="match status" value="2"/>
</dbReference>
<proteinExistence type="predicted"/>
<sequence length="235" mass="25934">MKILAIESSGLTASVAVMTTEDLIGEYTLNCKKTHSQTLMPLIEQLNKDIDLTLKDIDAIAISEGPGSFTGLRIGAATAKGLAFSLNIPILSVSSIDGLANNILCEHSIICPIMDAKRNQIYTALYKREKGQLNKITDSKVIDIETLIEELKTYDQQVTFNGDGVEVYKEIIEQSSLLSVFAPKNLMKQKASSIGDLALSDYGLVKKVKANDFVPVYLRKSQAEREYEQRIKNND</sequence>
<evidence type="ECO:0000259" key="1">
    <source>
        <dbReference type="Pfam" id="PF00814"/>
    </source>
</evidence>
<dbReference type="PANTHER" id="PTHR11735">
    <property type="entry name" value="TRNA N6-ADENOSINE THREONYLCARBAMOYLTRANSFERASE"/>
    <property type="match status" value="1"/>
</dbReference>
<keyword evidence="3" id="KW-1185">Reference proteome</keyword>
<gene>
    <name evidence="2" type="ORF">EDC19_2587</name>
</gene>
<dbReference type="Pfam" id="PF00814">
    <property type="entry name" value="TsaD"/>
    <property type="match status" value="1"/>
</dbReference>
<protein>
    <submittedName>
        <fullName evidence="2">tRNA threonylcarbamoyladenosine biosynthesis protein TsaB</fullName>
    </submittedName>
</protein>
<reference evidence="2 3" key="1">
    <citation type="submission" date="2019-03" db="EMBL/GenBank/DDBJ databases">
        <title>Genomic Encyclopedia of Type Strains, Phase IV (KMG-IV): sequencing the most valuable type-strain genomes for metagenomic binning, comparative biology and taxonomic classification.</title>
        <authorList>
            <person name="Goeker M."/>
        </authorList>
    </citation>
    <scope>NUCLEOTIDE SEQUENCE [LARGE SCALE GENOMIC DNA]</scope>
    <source>
        <strain evidence="2 3">DSM 24176</strain>
    </source>
</reference>
<dbReference type="PANTHER" id="PTHR11735:SF11">
    <property type="entry name" value="TRNA THREONYLCARBAMOYLADENOSINE BIOSYNTHESIS PROTEIN TSAB"/>
    <property type="match status" value="1"/>
</dbReference>
<dbReference type="CDD" id="cd24032">
    <property type="entry name" value="ASKHA_NBD_TsaB"/>
    <property type="match status" value="1"/>
</dbReference>
<dbReference type="InterPro" id="IPR000905">
    <property type="entry name" value="Gcp-like_dom"/>
</dbReference>
<dbReference type="NCBIfam" id="TIGR03725">
    <property type="entry name" value="T6A_YeaZ"/>
    <property type="match status" value="1"/>
</dbReference>
<comment type="caution">
    <text evidence="2">The sequence shown here is derived from an EMBL/GenBank/DDBJ whole genome shotgun (WGS) entry which is preliminary data.</text>
</comment>
<dbReference type="SUPFAM" id="SSF53067">
    <property type="entry name" value="Actin-like ATPase domain"/>
    <property type="match status" value="2"/>
</dbReference>
<dbReference type="Proteomes" id="UP000294545">
    <property type="component" value="Unassembled WGS sequence"/>
</dbReference>
<dbReference type="InterPro" id="IPR043129">
    <property type="entry name" value="ATPase_NBD"/>
</dbReference>
<dbReference type="RefSeq" id="WP_132283249.1">
    <property type="nucleotide sequence ID" value="NZ_SMGQ01000017.1"/>
</dbReference>
<dbReference type="InterPro" id="IPR022496">
    <property type="entry name" value="T6A_TsaB"/>
</dbReference>
<evidence type="ECO:0000313" key="3">
    <source>
        <dbReference type="Proteomes" id="UP000294545"/>
    </source>
</evidence>
<organism evidence="2 3">
    <name type="scientific">Natranaerovirga hydrolytica</name>
    <dbReference type="NCBI Taxonomy" id="680378"/>
    <lineage>
        <taxon>Bacteria</taxon>
        <taxon>Bacillati</taxon>
        <taxon>Bacillota</taxon>
        <taxon>Clostridia</taxon>
        <taxon>Lachnospirales</taxon>
        <taxon>Natranaerovirgaceae</taxon>
        <taxon>Natranaerovirga</taxon>
    </lineage>
</organism>
<dbReference type="OrthoDB" id="9784166at2"/>
<name>A0A4R1M993_9FIRM</name>
<dbReference type="GO" id="GO:0005829">
    <property type="term" value="C:cytosol"/>
    <property type="evidence" value="ECO:0007669"/>
    <property type="project" value="TreeGrafter"/>
</dbReference>
<dbReference type="AlphaFoldDB" id="A0A4R1M993"/>
<dbReference type="GO" id="GO:0002949">
    <property type="term" value="P:tRNA threonylcarbamoyladenosine modification"/>
    <property type="evidence" value="ECO:0007669"/>
    <property type="project" value="InterPro"/>
</dbReference>
<feature type="domain" description="Gcp-like" evidence="1">
    <location>
        <begin position="31"/>
        <end position="226"/>
    </location>
</feature>